<gene>
    <name evidence="3" type="ORF">GN244_ATG06048</name>
    <name evidence="4" type="ORF">GN958_ATG21431</name>
</gene>
<evidence type="ECO:0000313" key="3">
    <source>
        <dbReference type="EMBL" id="KAF4041729.1"/>
    </source>
</evidence>
<evidence type="ECO:0000313" key="4">
    <source>
        <dbReference type="EMBL" id="KAF4129366.1"/>
    </source>
</evidence>
<evidence type="ECO:0000313" key="5">
    <source>
        <dbReference type="Proteomes" id="UP000602510"/>
    </source>
</evidence>
<name>A0A833TF40_PHYIN</name>
<dbReference type="Proteomes" id="UP000602510">
    <property type="component" value="Unassembled WGS sequence"/>
</dbReference>
<feature type="region of interest" description="Disordered" evidence="2">
    <location>
        <begin position="30"/>
        <end position="59"/>
    </location>
</feature>
<dbReference type="EMBL" id="WSZM01000115">
    <property type="protein sequence ID" value="KAF4041729.1"/>
    <property type="molecule type" value="Genomic_DNA"/>
</dbReference>
<keyword evidence="5" id="KW-1185">Reference proteome</keyword>
<evidence type="ECO:0000256" key="2">
    <source>
        <dbReference type="SAM" id="MobiDB-lite"/>
    </source>
</evidence>
<accession>A0A833TF40</accession>
<sequence length="148" mass="16537">MDASKNPPLTREVSRLIMSAQVPTLGKAVSRASDPSVYMSRGRSRGFTSQVPGPKEGSEKQVNELELRLFFALTSHVVAPLLQSICDMSDLVRKMQEYATSFPKVAACKTHIFHDSTADKRKKLTKKMKRLEMAAEGLKHTLPVIKFF</sequence>
<evidence type="ECO:0000256" key="1">
    <source>
        <dbReference type="SAM" id="Coils"/>
    </source>
</evidence>
<feature type="coiled-coil region" evidence="1">
    <location>
        <begin position="114"/>
        <end position="141"/>
    </location>
</feature>
<dbReference type="AlphaFoldDB" id="A0A833TF40"/>
<dbReference type="Proteomes" id="UP000704712">
    <property type="component" value="Unassembled WGS sequence"/>
</dbReference>
<keyword evidence="1" id="KW-0175">Coiled coil</keyword>
<protein>
    <submittedName>
        <fullName evidence="3">Uncharacterized protein</fullName>
    </submittedName>
</protein>
<reference evidence="3" key="1">
    <citation type="submission" date="2020-04" db="EMBL/GenBank/DDBJ databases">
        <title>Hybrid Assembly of Korean Phytophthora infestans isolates.</title>
        <authorList>
            <person name="Prokchorchik M."/>
            <person name="Lee Y."/>
            <person name="Seo J."/>
            <person name="Cho J.-H."/>
            <person name="Park Y.-E."/>
            <person name="Jang D.-C."/>
            <person name="Im J.-S."/>
            <person name="Choi J.-G."/>
            <person name="Park H.-J."/>
            <person name="Lee G.-B."/>
            <person name="Lee Y.-G."/>
            <person name="Hong S.-Y."/>
            <person name="Cho K."/>
            <person name="Sohn K.H."/>
        </authorList>
    </citation>
    <scope>NUCLEOTIDE SEQUENCE</scope>
    <source>
        <strain evidence="3">KR_1_A1</strain>
        <strain evidence="4">KR_2_A2</strain>
    </source>
</reference>
<comment type="caution">
    <text evidence="3">The sequence shown here is derived from an EMBL/GenBank/DDBJ whole genome shotgun (WGS) entry which is preliminary data.</text>
</comment>
<proteinExistence type="predicted"/>
<organism evidence="3 5">
    <name type="scientific">Phytophthora infestans</name>
    <name type="common">Potato late blight agent</name>
    <name type="synonym">Botrytis infestans</name>
    <dbReference type="NCBI Taxonomy" id="4787"/>
    <lineage>
        <taxon>Eukaryota</taxon>
        <taxon>Sar</taxon>
        <taxon>Stramenopiles</taxon>
        <taxon>Oomycota</taxon>
        <taxon>Peronosporomycetes</taxon>
        <taxon>Peronosporales</taxon>
        <taxon>Peronosporaceae</taxon>
        <taxon>Phytophthora</taxon>
    </lineage>
</organism>
<dbReference type="EMBL" id="JAACNO010002966">
    <property type="protein sequence ID" value="KAF4129366.1"/>
    <property type="molecule type" value="Genomic_DNA"/>
</dbReference>